<feature type="transmembrane region" description="Helical" evidence="7">
    <location>
        <begin position="294"/>
        <end position="313"/>
    </location>
</feature>
<feature type="transmembrane region" description="Helical" evidence="7">
    <location>
        <begin position="662"/>
        <end position="682"/>
    </location>
</feature>
<comment type="similarity">
    <text evidence="2">Belongs to the amino acid/polyamine transporter 2 family.</text>
</comment>
<evidence type="ECO:0000256" key="5">
    <source>
        <dbReference type="ARBA" id="ARBA00023136"/>
    </source>
</evidence>
<evidence type="ECO:0000256" key="2">
    <source>
        <dbReference type="ARBA" id="ARBA00008066"/>
    </source>
</evidence>
<organism evidence="9 10">
    <name type="scientific">Hanseniaspora valbyensis NRRL Y-1626</name>
    <dbReference type="NCBI Taxonomy" id="766949"/>
    <lineage>
        <taxon>Eukaryota</taxon>
        <taxon>Fungi</taxon>
        <taxon>Dikarya</taxon>
        <taxon>Ascomycota</taxon>
        <taxon>Saccharomycotina</taxon>
        <taxon>Saccharomycetes</taxon>
        <taxon>Saccharomycodales</taxon>
        <taxon>Saccharomycodaceae</taxon>
        <taxon>Hanseniaspora</taxon>
    </lineage>
</organism>
<keyword evidence="4 7" id="KW-1133">Transmembrane helix</keyword>
<evidence type="ECO:0000256" key="3">
    <source>
        <dbReference type="ARBA" id="ARBA00022692"/>
    </source>
</evidence>
<dbReference type="AlphaFoldDB" id="A0A1B7TE42"/>
<dbReference type="PANTHER" id="PTHR22950:SF666">
    <property type="entry name" value="VACUOLAR AMINO ACID TRANSPORTER 4"/>
    <property type="match status" value="1"/>
</dbReference>
<evidence type="ECO:0000313" key="9">
    <source>
        <dbReference type="EMBL" id="OBA26978.1"/>
    </source>
</evidence>
<proteinExistence type="inferred from homology"/>
<sequence length="688" mass="77085">MPIGQTKNSSNSSKVFINIHSPNFKSKNPDEIINSLQKQSYFNVNKGDDTNENTEDQNVSNENEPLLKRGSSSSVSSHTPKLVSSFSSNRPSFDNNSLNREGADITRDIYNIINNNNNITTNRNYSSDDIDLLLGTSLGSIKSGTPPIPDFVNTGRRESTASALNVPGGFRRFHIVQKLDPTNSQPSGPNINNNTNNNNNNLNNNSTNAPFDFDNNGDMSNLPFLTRNFMEFLYFYGHFAGESLEDELYDDDDIYGEDSDEQQPLLPLDKKLVRRIERMINPSKTKGSISTLKAFLLLIKSFIGTGILFLPKAFSNGGLLFSCIALLFCGIYSYWCYYILVLSKTATNVSSFGDIGLKLYGKWLKFLILFSLSLTQLGFSSAYVVFTSKNLEAFMRNVFKLDLSIQYFLVLQILLFIPLSFIRNVAKLSLTSLIANFLTLAGLIIVVFYVLKELIYNNNFKPAEGMIPIFNSNSFTVAIGTFIFSFEGIGLIIPVSESMKHPEQFPKVLILVIGISTFMFISVATLGYSAYGAKIQTIILLNLPQTSIFVNLIQFFYSLAIMLSTPLQLFPAIAIIESKIFQKLNKNKKQKPKKEQLRIKWMKNSLRSFIVLFTILVAFYGSNNLDRFVSIVGCFACIPLVYIFPPMLHLRAVSKGSGNKNMVYFDYVLIVFGVLSMAFTSYQTITSG</sequence>
<feature type="transmembrane region" description="Helical" evidence="7">
    <location>
        <begin position="548"/>
        <end position="576"/>
    </location>
</feature>
<evidence type="ECO:0000256" key="4">
    <source>
        <dbReference type="ARBA" id="ARBA00022989"/>
    </source>
</evidence>
<gene>
    <name evidence="9" type="ORF">HANVADRAFT_24334</name>
</gene>
<feature type="transmembrane region" description="Helical" evidence="7">
    <location>
        <begin position="475"/>
        <end position="496"/>
    </location>
</feature>
<feature type="region of interest" description="Disordered" evidence="6">
    <location>
        <begin position="181"/>
        <end position="203"/>
    </location>
</feature>
<feature type="compositionally biased region" description="Low complexity" evidence="6">
    <location>
        <begin position="190"/>
        <end position="203"/>
    </location>
</feature>
<keyword evidence="10" id="KW-1185">Reference proteome</keyword>
<evidence type="ECO:0000259" key="8">
    <source>
        <dbReference type="Pfam" id="PF01490"/>
    </source>
</evidence>
<accession>A0A1B7TE42</accession>
<feature type="transmembrane region" description="Helical" evidence="7">
    <location>
        <begin position="363"/>
        <end position="385"/>
    </location>
</feature>
<comment type="subcellular location">
    <subcellularLocation>
        <location evidence="1">Vacuole membrane</location>
        <topology evidence="1">Multi-pass membrane protein</topology>
    </subcellularLocation>
</comment>
<dbReference type="GO" id="GO:0005302">
    <property type="term" value="F:L-tyrosine transmembrane transporter activity"/>
    <property type="evidence" value="ECO:0007669"/>
    <property type="project" value="TreeGrafter"/>
</dbReference>
<dbReference type="OrthoDB" id="1684102at2759"/>
<evidence type="ECO:0000313" key="10">
    <source>
        <dbReference type="Proteomes" id="UP000092321"/>
    </source>
</evidence>
<protein>
    <recommendedName>
        <fullName evidence="8">Amino acid transporter transmembrane domain-containing protein</fullName>
    </recommendedName>
</protein>
<evidence type="ECO:0000256" key="6">
    <source>
        <dbReference type="SAM" id="MobiDB-lite"/>
    </source>
</evidence>
<feature type="transmembrane region" description="Helical" evidence="7">
    <location>
        <begin position="319"/>
        <end position="342"/>
    </location>
</feature>
<dbReference type="Pfam" id="PF01490">
    <property type="entry name" value="Aa_trans"/>
    <property type="match status" value="1"/>
</dbReference>
<feature type="transmembrane region" description="Helical" evidence="7">
    <location>
        <begin position="405"/>
        <end position="426"/>
    </location>
</feature>
<dbReference type="PANTHER" id="PTHR22950">
    <property type="entry name" value="AMINO ACID TRANSPORTER"/>
    <property type="match status" value="1"/>
</dbReference>
<comment type="caution">
    <text evidence="9">The sequence shown here is derived from an EMBL/GenBank/DDBJ whole genome shotgun (WGS) entry which is preliminary data.</text>
</comment>
<keyword evidence="3 7" id="KW-0812">Transmembrane</keyword>
<feature type="transmembrane region" description="Helical" evidence="7">
    <location>
        <begin position="508"/>
        <end position="528"/>
    </location>
</feature>
<feature type="domain" description="Amino acid transporter transmembrane" evidence="8">
    <location>
        <begin position="288"/>
        <end position="686"/>
    </location>
</feature>
<feature type="compositionally biased region" description="Low complexity" evidence="6">
    <location>
        <begin position="71"/>
        <end position="85"/>
    </location>
</feature>
<evidence type="ECO:0000256" key="7">
    <source>
        <dbReference type="SAM" id="Phobius"/>
    </source>
</evidence>
<evidence type="ECO:0000256" key="1">
    <source>
        <dbReference type="ARBA" id="ARBA00004128"/>
    </source>
</evidence>
<keyword evidence="5 7" id="KW-0472">Membrane</keyword>
<dbReference type="InterPro" id="IPR013057">
    <property type="entry name" value="AA_transpt_TM"/>
</dbReference>
<dbReference type="Proteomes" id="UP000092321">
    <property type="component" value="Unassembled WGS sequence"/>
</dbReference>
<feature type="compositionally biased region" description="Polar residues" evidence="6">
    <location>
        <begin position="86"/>
        <end position="99"/>
    </location>
</feature>
<dbReference type="Gene3D" id="1.20.1740.10">
    <property type="entry name" value="Amino acid/polyamine transporter I"/>
    <property type="match status" value="1"/>
</dbReference>
<reference evidence="10" key="1">
    <citation type="journal article" date="2016" name="Proc. Natl. Acad. Sci. U.S.A.">
        <title>Comparative genomics of biotechnologically important yeasts.</title>
        <authorList>
            <person name="Riley R."/>
            <person name="Haridas S."/>
            <person name="Wolfe K.H."/>
            <person name="Lopes M.R."/>
            <person name="Hittinger C.T."/>
            <person name="Goeker M."/>
            <person name="Salamov A.A."/>
            <person name="Wisecaver J.H."/>
            <person name="Long T.M."/>
            <person name="Calvey C.H."/>
            <person name="Aerts A.L."/>
            <person name="Barry K.W."/>
            <person name="Choi C."/>
            <person name="Clum A."/>
            <person name="Coughlan A.Y."/>
            <person name="Deshpande S."/>
            <person name="Douglass A.P."/>
            <person name="Hanson S.J."/>
            <person name="Klenk H.-P."/>
            <person name="LaButti K.M."/>
            <person name="Lapidus A."/>
            <person name="Lindquist E.A."/>
            <person name="Lipzen A.M."/>
            <person name="Meier-Kolthoff J.P."/>
            <person name="Ohm R.A."/>
            <person name="Otillar R.P."/>
            <person name="Pangilinan J.L."/>
            <person name="Peng Y."/>
            <person name="Rokas A."/>
            <person name="Rosa C.A."/>
            <person name="Scheuner C."/>
            <person name="Sibirny A.A."/>
            <person name="Slot J.C."/>
            <person name="Stielow J.B."/>
            <person name="Sun H."/>
            <person name="Kurtzman C.P."/>
            <person name="Blackwell M."/>
            <person name="Grigoriev I.V."/>
            <person name="Jeffries T.W."/>
        </authorList>
    </citation>
    <scope>NUCLEOTIDE SEQUENCE [LARGE SCALE GENOMIC DNA]</scope>
    <source>
        <strain evidence="10">NRRL Y-1626</strain>
    </source>
</reference>
<name>A0A1B7TE42_9ASCO</name>
<feature type="region of interest" description="Disordered" evidence="6">
    <location>
        <begin position="43"/>
        <end position="100"/>
    </location>
</feature>
<feature type="transmembrane region" description="Helical" evidence="7">
    <location>
        <begin position="604"/>
        <end position="622"/>
    </location>
</feature>
<dbReference type="GO" id="GO:0005774">
    <property type="term" value="C:vacuolar membrane"/>
    <property type="evidence" value="ECO:0007669"/>
    <property type="project" value="UniProtKB-SubCell"/>
</dbReference>
<feature type="transmembrane region" description="Helical" evidence="7">
    <location>
        <begin position="433"/>
        <end position="451"/>
    </location>
</feature>
<feature type="transmembrane region" description="Helical" evidence="7">
    <location>
        <begin position="628"/>
        <end position="650"/>
    </location>
</feature>
<dbReference type="EMBL" id="LXPE01000012">
    <property type="protein sequence ID" value="OBA26978.1"/>
    <property type="molecule type" value="Genomic_DNA"/>
</dbReference>